<dbReference type="AlphaFoldDB" id="A0A7E6ESB9"/>
<evidence type="ECO:0000256" key="3">
    <source>
        <dbReference type="ARBA" id="ARBA00022737"/>
    </source>
</evidence>
<dbReference type="Gene3D" id="2.130.10.10">
    <property type="entry name" value="YVTN repeat-like/Quinoprotein amine dehydrogenase"/>
    <property type="match status" value="2"/>
</dbReference>
<feature type="compositionally biased region" description="Polar residues" evidence="7">
    <location>
        <begin position="517"/>
        <end position="549"/>
    </location>
</feature>
<comment type="pathway">
    <text evidence="1">Protein modification; protein ubiquitination.</text>
</comment>
<feature type="region of interest" description="Disordered" evidence="7">
    <location>
        <begin position="578"/>
        <end position="671"/>
    </location>
</feature>
<dbReference type="GO" id="GO:0030674">
    <property type="term" value="F:protein-macromolecule adaptor activity"/>
    <property type="evidence" value="ECO:0007669"/>
    <property type="project" value="TreeGrafter"/>
</dbReference>
<evidence type="ECO:0000256" key="1">
    <source>
        <dbReference type="ARBA" id="ARBA00004906"/>
    </source>
</evidence>
<dbReference type="PANTHER" id="PTHR22852">
    <property type="entry name" value="LETHAL 2 DENTICLELESS PROTEIN RETINOIC ACID-REGULATED NUCLEAR MATRIX-ASSOCIATED PROTEIN"/>
    <property type="match status" value="1"/>
</dbReference>
<proteinExistence type="inferred from homology"/>
<dbReference type="PROSITE" id="PS00678">
    <property type="entry name" value="WD_REPEATS_1"/>
    <property type="match status" value="1"/>
</dbReference>
<feature type="repeat" description="WD" evidence="6">
    <location>
        <begin position="143"/>
        <end position="178"/>
    </location>
</feature>
<evidence type="ECO:0000313" key="9">
    <source>
        <dbReference type="RefSeq" id="XP_036357652.1"/>
    </source>
</evidence>
<accession>A0A7E6ESB9</accession>
<dbReference type="PROSITE" id="PS50082">
    <property type="entry name" value="WD_REPEATS_2"/>
    <property type="match status" value="4"/>
</dbReference>
<keyword evidence="4" id="KW-0833">Ubl conjugation pathway</keyword>
<evidence type="ECO:0000256" key="6">
    <source>
        <dbReference type="PROSITE-ProRule" id="PRU00221"/>
    </source>
</evidence>
<evidence type="ECO:0000256" key="5">
    <source>
        <dbReference type="ARBA" id="ARBA00038344"/>
    </source>
</evidence>
<keyword evidence="3" id="KW-0677">Repeat</keyword>
<dbReference type="InterPro" id="IPR019775">
    <property type="entry name" value="WD40_repeat_CS"/>
</dbReference>
<dbReference type="RefSeq" id="XP_036357652.1">
    <property type="nucleotide sequence ID" value="XM_036501759.1"/>
</dbReference>
<organism evidence="8 9">
    <name type="scientific">Octopus sinensis</name>
    <name type="common">East Asian common octopus</name>
    <dbReference type="NCBI Taxonomy" id="2607531"/>
    <lineage>
        <taxon>Eukaryota</taxon>
        <taxon>Metazoa</taxon>
        <taxon>Spiralia</taxon>
        <taxon>Lophotrochozoa</taxon>
        <taxon>Mollusca</taxon>
        <taxon>Cephalopoda</taxon>
        <taxon>Coleoidea</taxon>
        <taxon>Octopodiformes</taxon>
        <taxon>Octopoda</taxon>
        <taxon>Incirrata</taxon>
        <taxon>Octopodidae</taxon>
        <taxon>Octopus</taxon>
    </lineage>
</organism>
<evidence type="ECO:0000313" key="8">
    <source>
        <dbReference type="Proteomes" id="UP000515154"/>
    </source>
</evidence>
<keyword evidence="8" id="KW-1185">Reference proteome</keyword>
<protein>
    <submittedName>
        <fullName evidence="9">Denticleless protein homolog</fullName>
    </submittedName>
</protein>
<dbReference type="CDD" id="cd00200">
    <property type="entry name" value="WD40"/>
    <property type="match status" value="1"/>
</dbReference>
<feature type="region of interest" description="Disordered" evidence="7">
    <location>
        <begin position="494"/>
        <end position="549"/>
    </location>
</feature>
<dbReference type="PROSITE" id="PS50294">
    <property type="entry name" value="WD_REPEATS_REGION"/>
    <property type="match status" value="3"/>
</dbReference>
<dbReference type="InterPro" id="IPR015943">
    <property type="entry name" value="WD40/YVTN_repeat-like_dom_sf"/>
</dbReference>
<feature type="compositionally biased region" description="Basic residues" evidence="7">
    <location>
        <begin position="632"/>
        <end position="648"/>
    </location>
</feature>
<dbReference type="KEGG" id="osn:115210235"/>
<dbReference type="SMART" id="SM00320">
    <property type="entry name" value="WD40"/>
    <property type="match status" value="6"/>
</dbReference>
<reference evidence="9" key="1">
    <citation type="submission" date="2025-08" db="UniProtKB">
        <authorList>
            <consortium name="RefSeq"/>
        </authorList>
    </citation>
    <scope>IDENTIFICATION</scope>
</reference>
<keyword evidence="2 6" id="KW-0853">WD repeat</keyword>
<dbReference type="GO" id="GO:0043161">
    <property type="term" value="P:proteasome-mediated ubiquitin-dependent protein catabolic process"/>
    <property type="evidence" value="ECO:0007669"/>
    <property type="project" value="TreeGrafter"/>
</dbReference>
<feature type="repeat" description="WD" evidence="6">
    <location>
        <begin position="213"/>
        <end position="254"/>
    </location>
</feature>
<dbReference type="PANTHER" id="PTHR22852:SF0">
    <property type="entry name" value="DENTICLELESS PROTEIN HOMOLOG"/>
    <property type="match status" value="1"/>
</dbReference>
<feature type="compositionally biased region" description="Polar residues" evidence="7">
    <location>
        <begin position="494"/>
        <end position="503"/>
    </location>
</feature>
<dbReference type="InterPro" id="IPR051865">
    <property type="entry name" value="WD-repeat_CDT2_adapter"/>
</dbReference>
<gene>
    <name evidence="9" type="primary">LOC115210235</name>
</gene>
<dbReference type="GO" id="GO:0005634">
    <property type="term" value="C:nucleus"/>
    <property type="evidence" value="ECO:0007669"/>
    <property type="project" value="TreeGrafter"/>
</dbReference>
<dbReference type="Pfam" id="PF00400">
    <property type="entry name" value="WD40"/>
    <property type="match status" value="5"/>
</dbReference>
<feature type="compositionally biased region" description="Basic and acidic residues" evidence="7">
    <location>
        <begin position="504"/>
        <end position="516"/>
    </location>
</feature>
<dbReference type="Proteomes" id="UP000515154">
    <property type="component" value="Linkage group LG4"/>
</dbReference>
<evidence type="ECO:0000256" key="4">
    <source>
        <dbReference type="ARBA" id="ARBA00022786"/>
    </source>
</evidence>
<dbReference type="InterPro" id="IPR036322">
    <property type="entry name" value="WD40_repeat_dom_sf"/>
</dbReference>
<feature type="repeat" description="WD" evidence="6">
    <location>
        <begin position="101"/>
        <end position="142"/>
    </location>
</feature>
<feature type="compositionally biased region" description="Basic and acidic residues" evidence="7">
    <location>
        <begin position="593"/>
        <end position="605"/>
    </location>
</feature>
<sequence length="671" mass="74923">MFGCARRFIMFYSLANINLGWRKSTLCPVPKLPLVSVLKNLKCSRLDVYGQDSQIAAVPPLACNFSKVKATPNILGLSDENGCVILFDTNKHGEQAVLKYWSAHSNAIFDLAWMENEHKLLTASGDQTIVLWDALSQQRIQTFKGHSRSVKSVCFSPSSNFVFCSGSRDGQILIYDTRVNSRDGYMRSVSTIKNAHSTGPAMHLKRNYRNKNNDNREKSVTAVLYQTDNLLASAGAINSTVKIWDLRKCSSQNQDPVPAYMFMCSKNAMRNFGITSLAFDPSLSRLFATCKDHSVYLYNSATYAREPIRTYRGYQNTSFYIKAAVSPCGRFFVSGSNDDNAYIWEVEGSEYPCITLAGHTAEVTAVAWSQHDFGKIATLSDDNTMRMWRLNCRSLPADILDTSGSAMEYIHEIAPSSPSVSGCESSQSLTPYSDSTPPFVGLKVRTTPVSSPSTLSIKDWLKKPVSDWTSVNSPENSQIEMCNLIDEEQDNHLIENSSPCSSQLEKRKNTAKRKLESSYTAPTCQSPTKQRNILRTPNWENPNQQENFNRSNLVLKSPEKSSSSSKCLFPASKQIKDQLVDMENTPTNTEISFCERTRSEKDSSDSKPLTSSPGYSVFDVLRSSGHSPLHSHSSKRTPKSARSNRKPLQKGSPESRNQSILTFINRNTPHN</sequence>
<feature type="compositionally biased region" description="Polar residues" evidence="7">
    <location>
        <begin position="652"/>
        <end position="671"/>
    </location>
</feature>
<evidence type="ECO:0000256" key="2">
    <source>
        <dbReference type="ARBA" id="ARBA00022574"/>
    </source>
</evidence>
<comment type="similarity">
    <text evidence="5">Belongs to the WD repeat cdt2 family.</text>
</comment>
<name>A0A7E6ESB9_9MOLL</name>
<dbReference type="InterPro" id="IPR001680">
    <property type="entry name" value="WD40_rpt"/>
</dbReference>
<feature type="repeat" description="WD" evidence="6">
    <location>
        <begin position="356"/>
        <end position="391"/>
    </location>
</feature>
<dbReference type="SUPFAM" id="SSF50978">
    <property type="entry name" value="WD40 repeat-like"/>
    <property type="match status" value="1"/>
</dbReference>
<evidence type="ECO:0000256" key="7">
    <source>
        <dbReference type="SAM" id="MobiDB-lite"/>
    </source>
</evidence>